<evidence type="ECO:0000313" key="2">
    <source>
        <dbReference type="Proteomes" id="UP000715965"/>
    </source>
</evidence>
<comment type="caution">
    <text evidence="1">The sequence shown here is derived from an EMBL/GenBank/DDBJ whole genome shotgun (WGS) entry which is preliminary data.</text>
</comment>
<organism evidence="1 2">
    <name type="scientific">Ramlibacter aquaticus</name>
    <dbReference type="NCBI Taxonomy" id="2780094"/>
    <lineage>
        <taxon>Bacteria</taxon>
        <taxon>Pseudomonadati</taxon>
        <taxon>Pseudomonadota</taxon>
        <taxon>Betaproteobacteria</taxon>
        <taxon>Burkholderiales</taxon>
        <taxon>Comamonadaceae</taxon>
        <taxon>Ramlibacter</taxon>
    </lineage>
</organism>
<reference evidence="1 2" key="1">
    <citation type="submission" date="2020-10" db="EMBL/GenBank/DDBJ databases">
        <title>Draft genome of Ramlibacter aquaticus LMG 30558.</title>
        <authorList>
            <person name="Props R."/>
        </authorList>
    </citation>
    <scope>NUCLEOTIDE SEQUENCE [LARGE SCALE GENOMIC DNA]</scope>
    <source>
        <strain evidence="1 2">LMG 30558</strain>
    </source>
</reference>
<dbReference type="EMBL" id="JADDOJ010000082">
    <property type="protein sequence ID" value="MBE7942173.1"/>
    <property type="molecule type" value="Genomic_DNA"/>
</dbReference>
<keyword evidence="2" id="KW-1185">Reference proteome</keyword>
<protein>
    <submittedName>
        <fullName evidence="1">Uncharacterized protein</fullName>
    </submittedName>
</protein>
<name>A0ABR9SIG8_9BURK</name>
<accession>A0ABR9SIG8</accession>
<gene>
    <name evidence="1" type="ORF">IM725_16490</name>
</gene>
<proteinExistence type="predicted"/>
<dbReference type="RefSeq" id="WP_193781725.1">
    <property type="nucleotide sequence ID" value="NZ_JADDOJ010000082.1"/>
</dbReference>
<evidence type="ECO:0000313" key="1">
    <source>
        <dbReference type="EMBL" id="MBE7942173.1"/>
    </source>
</evidence>
<dbReference type="Proteomes" id="UP000715965">
    <property type="component" value="Unassembled WGS sequence"/>
</dbReference>
<sequence length="127" mass="13826">MLSGIRDELNKVNRLADYGHLQTAVLLPAVGHARARQLITPQEEAVLTTTIKAGVVKSGDLEAAMPELNANKRTYQIRKLVESGMLQPIKEGARRYSIGFSHNMLLRGVVRALCDQGFITDALAEGG</sequence>